<proteinExistence type="predicted"/>
<dbReference type="SUPFAM" id="SSF57701">
    <property type="entry name" value="Zn2/Cys6 DNA-binding domain"/>
    <property type="match status" value="1"/>
</dbReference>
<evidence type="ECO:0000256" key="2">
    <source>
        <dbReference type="ARBA" id="ARBA00023125"/>
    </source>
</evidence>
<evidence type="ECO:0000259" key="5">
    <source>
        <dbReference type="PROSITE" id="PS50048"/>
    </source>
</evidence>
<protein>
    <recommendedName>
        <fullName evidence="5">Zn(2)-C6 fungal-type domain-containing protein</fullName>
    </recommendedName>
</protein>
<sequence>MTSRSKGSLGCENCRRRRIKCNQLRPRCSQCARAGLHCLGYRSTLDLHFKDQTATIASKFLPRKKLSASTHNRQRLTAPTAVPYSLTATTPTLNIEELAWKYYFSNFNITRPNASTAGNPEPYLATSSSGMCSVTSVGLAALATVRKDPHMMDLARRKYSAALRYLARAVADPAELEKGSTTSASFNLSMFEMIISDTPSAAYSWMKHIRGTAALMRVVQLPTTNMVFAMVGCLQVAFTVAVGCLIANQPVPPYIITLIKSFRNEECREIAPIIELFIILSALVNLYAEAEGAGADVGDDLSPALSDIDADLISWKRRLPSIWTGDPNTGSTVHTGNPHWKPKVWGYYQLCRILTHRVLLDHTAQSADRRAESLGVLSQMSGQIYDHVPTMLRRSFGCPDQCLGLTSDVFFLVTILQVLVKLTDRCTVVREWAGPAQNQLGERFDPLKHFVARFLHWNRGEQEE</sequence>
<evidence type="ECO:0000256" key="1">
    <source>
        <dbReference type="ARBA" id="ARBA00023015"/>
    </source>
</evidence>
<dbReference type="Pfam" id="PF00172">
    <property type="entry name" value="Zn_clus"/>
    <property type="match status" value="1"/>
</dbReference>
<dbReference type="PROSITE" id="PS00463">
    <property type="entry name" value="ZN2_CY6_FUNGAL_1"/>
    <property type="match status" value="1"/>
</dbReference>
<dbReference type="InterPro" id="IPR053175">
    <property type="entry name" value="DHMBA_Reg_Transcription_Factor"/>
</dbReference>
<dbReference type="GO" id="GO:0000981">
    <property type="term" value="F:DNA-binding transcription factor activity, RNA polymerase II-specific"/>
    <property type="evidence" value="ECO:0007669"/>
    <property type="project" value="InterPro"/>
</dbReference>
<dbReference type="InterPro" id="IPR036864">
    <property type="entry name" value="Zn2-C6_fun-type_DNA-bd_sf"/>
</dbReference>
<name>A0A7R7XHX0_9EURO</name>
<reference evidence="6" key="2">
    <citation type="submission" date="2021-02" db="EMBL/GenBank/DDBJ databases">
        <title>Aspergillus puulaauensis MK2 genome sequence.</title>
        <authorList>
            <person name="Futagami T."/>
            <person name="Mori K."/>
            <person name="Kadooka C."/>
            <person name="Tanaka T."/>
        </authorList>
    </citation>
    <scope>NUCLEOTIDE SEQUENCE</scope>
    <source>
        <strain evidence="6">MK2</strain>
    </source>
</reference>
<keyword evidence="2" id="KW-0238">DNA-binding</keyword>
<dbReference type="Gene3D" id="4.10.240.10">
    <property type="entry name" value="Zn(2)-C6 fungal-type DNA-binding domain"/>
    <property type="match status" value="1"/>
</dbReference>
<dbReference type="GO" id="GO:0003677">
    <property type="term" value="F:DNA binding"/>
    <property type="evidence" value="ECO:0007669"/>
    <property type="project" value="UniProtKB-KW"/>
</dbReference>
<evidence type="ECO:0000256" key="3">
    <source>
        <dbReference type="ARBA" id="ARBA00023163"/>
    </source>
</evidence>
<dbReference type="Proteomes" id="UP000654913">
    <property type="component" value="Chromosome 2"/>
</dbReference>
<dbReference type="SMART" id="SM00066">
    <property type="entry name" value="GAL4"/>
    <property type="match status" value="1"/>
</dbReference>
<dbReference type="AlphaFoldDB" id="A0A7R7XHX0"/>
<evidence type="ECO:0000256" key="4">
    <source>
        <dbReference type="ARBA" id="ARBA00023242"/>
    </source>
</evidence>
<accession>A0A7R7XHX0</accession>
<dbReference type="CDD" id="cd00067">
    <property type="entry name" value="GAL4"/>
    <property type="match status" value="1"/>
</dbReference>
<dbReference type="EMBL" id="AP024444">
    <property type="protein sequence ID" value="BCS21574.1"/>
    <property type="molecule type" value="Genomic_DNA"/>
</dbReference>
<dbReference type="PANTHER" id="PTHR38791">
    <property type="entry name" value="ZN(II)2CYS6 TRANSCRIPTION FACTOR (EUROFUNG)-RELATED-RELATED"/>
    <property type="match status" value="1"/>
</dbReference>
<dbReference type="PROSITE" id="PS50048">
    <property type="entry name" value="ZN2_CY6_FUNGAL_2"/>
    <property type="match status" value="1"/>
</dbReference>
<feature type="domain" description="Zn(2)-C6 fungal-type" evidence="5">
    <location>
        <begin position="10"/>
        <end position="38"/>
    </location>
</feature>
<evidence type="ECO:0000313" key="6">
    <source>
        <dbReference type="EMBL" id="BCS21574.1"/>
    </source>
</evidence>
<dbReference type="InterPro" id="IPR001138">
    <property type="entry name" value="Zn2Cys6_DnaBD"/>
</dbReference>
<keyword evidence="1" id="KW-0805">Transcription regulation</keyword>
<dbReference type="OrthoDB" id="5429770at2759"/>
<dbReference type="RefSeq" id="XP_041553768.1">
    <property type="nucleotide sequence ID" value="XM_041700822.1"/>
</dbReference>
<reference evidence="6" key="1">
    <citation type="submission" date="2021-01" db="EMBL/GenBank/DDBJ databases">
        <authorList>
            <consortium name="Aspergillus puulaauensis MK2 genome sequencing consortium"/>
            <person name="Kazuki M."/>
            <person name="Futagami T."/>
        </authorList>
    </citation>
    <scope>NUCLEOTIDE SEQUENCE</scope>
    <source>
        <strain evidence="6">MK2</strain>
    </source>
</reference>
<keyword evidence="4" id="KW-0539">Nucleus</keyword>
<evidence type="ECO:0000313" key="7">
    <source>
        <dbReference type="Proteomes" id="UP000654913"/>
    </source>
</evidence>
<organism evidence="6 7">
    <name type="scientific">Aspergillus puulaauensis</name>
    <dbReference type="NCBI Taxonomy" id="1220207"/>
    <lineage>
        <taxon>Eukaryota</taxon>
        <taxon>Fungi</taxon>
        <taxon>Dikarya</taxon>
        <taxon>Ascomycota</taxon>
        <taxon>Pezizomycotina</taxon>
        <taxon>Eurotiomycetes</taxon>
        <taxon>Eurotiomycetidae</taxon>
        <taxon>Eurotiales</taxon>
        <taxon>Aspergillaceae</taxon>
        <taxon>Aspergillus</taxon>
    </lineage>
</organism>
<dbReference type="KEGG" id="apuu:APUU_22006A"/>
<gene>
    <name evidence="6" type="ORF">APUU_22006A</name>
</gene>
<dbReference type="GO" id="GO:0008270">
    <property type="term" value="F:zinc ion binding"/>
    <property type="evidence" value="ECO:0007669"/>
    <property type="project" value="InterPro"/>
</dbReference>
<keyword evidence="7" id="KW-1185">Reference proteome</keyword>
<dbReference type="GeneID" id="64971579"/>
<keyword evidence="3" id="KW-0804">Transcription</keyword>